<dbReference type="InterPro" id="IPR036322">
    <property type="entry name" value="WD40_repeat_dom_sf"/>
</dbReference>
<dbReference type="SMART" id="SM00320">
    <property type="entry name" value="WD40"/>
    <property type="match status" value="6"/>
</dbReference>
<dbReference type="GO" id="GO:0005737">
    <property type="term" value="C:cytoplasm"/>
    <property type="evidence" value="ECO:0007669"/>
    <property type="project" value="TreeGrafter"/>
</dbReference>
<proteinExistence type="predicted"/>
<keyword evidence="6" id="KW-1185">Reference proteome</keyword>
<dbReference type="Gene3D" id="2.130.10.10">
    <property type="entry name" value="YVTN repeat-like/Quinoprotein amine dehydrogenase"/>
    <property type="match status" value="2"/>
</dbReference>
<keyword evidence="1 3" id="KW-0853">WD repeat</keyword>
<keyword evidence="2" id="KW-0677">Repeat</keyword>
<dbReference type="SUPFAM" id="SSF48371">
    <property type="entry name" value="ARM repeat"/>
    <property type="match status" value="1"/>
</dbReference>
<evidence type="ECO:0000256" key="3">
    <source>
        <dbReference type="PROSITE-ProRule" id="PRU00221"/>
    </source>
</evidence>
<dbReference type="InterPro" id="IPR001680">
    <property type="entry name" value="WD40_rpt"/>
</dbReference>
<evidence type="ECO:0000313" key="6">
    <source>
        <dbReference type="Proteomes" id="UP000008021"/>
    </source>
</evidence>
<dbReference type="PANTHER" id="PTHR44099:SF4">
    <property type="entry name" value="RABCONNECTIN-3B, ISOFORM A"/>
    <property type="match status" value="1"/>
</dbReference>
<dbReference type="STRING" id="40149.A0A0E0E297"/>
<evidence type="ECO:0000256" key="4">
    <source>
        <dbReference type="SAM" id="MobiDB-lite"/>
    </source>
</evidence>
<evidence type="ECO:0000313" key="5">
    <source>
        <dbReference type="EnsemblPlants" id="OMERI06G17170.2"/>
    </source>
</evidence>
<dbReference type="EnsemblPlants" id="OMERI06G17170.2">
    <property type="protein sequence ID" value="OMERI06G17170.2"/>
    <property type="gene ID" value="OMERI06G17170"/>
</dbReference>
<dbReference type="SUPFAM" id="SSF69322">
    <property type="entry name" value="Tricorn protease domain 2"/>
    <property type="match status" value="1"/>
</dbReference>
<dbReference type="InterPro" id="IPR049916">
    <property type="entry name" value="WDR72-like"/>
</dbReference>
<dbReference type="Gramene" id="OMERI06G17170.2">
    <property type="protein sequence ID" value="OMERI06G17170.2"/>
    <property type="gene ID" value="OMERI06G17170"/>
</dbReference>
<dbReference type="PROSITE" id="PS50082">
    <property type="entry name" value="WD_REPEATS_2"/>
    <property type="match status" value="1"/>
</dbReference>
<protein>
    <submittedName>
        <fullName evidence="5">Uncharacterized protein</fullName>
    </submittedName>
</protein>
<dbReference type="Proteomes" id="UP000008021">
    <property type="component" value="Chromosome 6"/>
</dbReference>
<reference evidence="5" key="2">
    <citation type="submission" date="2018-05" db="EMBL/GenBank/DDBJ databases">
        <title>OmerRS3 (Oryza meridionalis Reference Sequence Version 3).</title>
        <authorList>
            <person name="Zhang J."/>
            <person name="Kudrna D."/>
            <person name="Lee S."/>
            <person name="Talag J."/>
            <person name="Welchert J."/>
            <person name="Wing R.A."/>
        </authorList>
    </citation>
    <scope>NUCLEOTIDE SEQUENCE [LARGE SCALE GENOMIC DNA]</scope>
    <source>
        <strain evidence="5">cv. OR44</strain>
    </source>
</reference>
<dbReference type="PROSITE" id="PS00678">
    <property type="entry name" value="WD_REPEATS_1"/>
    <property type="match status" value="1"/>
</dbReference>
<accession>A0A0E0E297</accession>
<sequence>MSHERDQAATRGGPLRADLPSSPSPSPPMKCHSVAALWSPSPPSHHITAAAATPAALFTGAADGTILHWPLLPPPSPSPRPSSLLCAHAAAITSLCPLPSSPPCLLASCAAGVLSLFSSSASLRCLRRRSLPPWAGSPSLVAPLPPSSSSSAGSSSASVAILCHAPDDGGRHVSAVVVVDARTLAVLRTAFHGALSVAPPRAIAVAVDAGVEDASVSVVLADAQGRAQVVPVAEGAAVEGDSPRRLSASSASSVTSAEAVDGRVEAVSLSDDGKVVALVMKNSCLLKCISEGVVLGEVSLPSDLLCKEGEAGMKGCLVGGFFLRGGEWGAHGSENGNVVRSLVLWSTNGGAVVYRVEVGTGSFGCKAVCEIPDIVSERGDGSLVQFCQSGNQLIRVESRPYKIAGSLLWKPFVSIWSMDHLELNIANNIEKPPLSKILGEGGLQGEEFRSDHSHSFCQSNNGVDINSLICSSNSNGLGRHGGTVSSSMVLSEDSYTPYAVVYGFHNGDIEVIRFLNLLPAAKFGSGGICPHISERFFLGHTGAILCLAAHHMHAQPDSRTFNRVLISGSFDSTIRVWDLDAGTILSVMHHHVAPVKQIMLPPAWTHQPWDDCFLSVGEDGLVALVSLQTMRVERMFPGHPSYPSMVAWDGVKGYIACLCRNLHSCNDSGSVLYIWDLKTGARERIITGTSSQSTFEHFCRGISKNAVTGSILGGTTSASSLLVPIFKDTSLLQSHANKKGLSISSVSTNHHNANTNSVTVSVPAASDVMGKMSATDEAHELHGDSSGKAASGQCINNRRKHPIKCSCPYPGIASLRFDLTAIMSTQGMANNNSDRQLRDHFYRDNVNDSIQAETCDNTSGMHVIDSPSRESLEGRLLRFSLCFLHLWGVDHELDKLLVDEMQVCKPEGCNIATGVVGDRGSFTLMFPGKEATLELWKASSEFCAMRSLCIVSLAQRMITLSRSCTNASSALAAFYTRNFAEKVPDIKPPSLQLLVSFWQHPSEHVRMAARSLFHCAAPRSIPKPLHLQKNKVFDSQLSTSDQMDNIITAIQSASVSSYGQLKADNEDVGREDCDTSEISSWLESFENQEWLSWIGGTSQDAVASNIIVAAALVVWYPSIVKPKLAHLVVNQLIKLVMSMNDRYSSTAAELLAEGMESTWKVCLGTDMTHFLSDVLFQIECLSSAPSNNAVYKTAVAVTMREALVGTLLPSLAMADIVGFFGVIQSQIWATSSDSPVHVISLKTLIRVVRGSPKALAPYLDKAISYILHTMDPSNLIMRKACIINSMMALREIARVFPMVALNESMTRLAVGDAIGEIHNATIRVYDIESVTKIRILDASGPPGLPSLLEGSSNTTATILITALSFSPEGEGLVAFSENGLMIRWWSLGNAWWERLSRSLTPIQCTKLIYVPPWEGFSPNSARLSIISSILGHDKHQNSETKTRELDEADNLKLLLHNLDLSYRLQWVSGKTIKLTRHGQELGMGLSTSTNAQAIKYEK</sequence>
<dbReference type="PANTHER" id="PTHR44099">
    <property type="entry name" value="RABCONNECTIN-3B, ISOFORM A"/>
    <property type="match status" value="1"/>
</dbReference>
<dbReference type="eggNOG" id="KOG4155">
    <property type="taxonomic scope" value="Eukaryota"/>
</dbReference>
<feature type="region of interest" description="Disordered" evidence="4">
    <location>
        <begin position="1"/>
        <end position="30"/>
    </location>
</feature>
<name>A0A0E0E297_9ORYZ</name>
<reference evidence="5" key="1">
    <citation type="submission" date="2015-04" db="UniProtKB">
        <authorList>
            <consortium name="EnsemblPlants"/>
        </authorList>
    </citation>
    <scope>IDENTIFICATION</scope>
</reference>
<dbReference type="InterPro" id="IPR015943">
    <property type="entry name" value="WD40/YVTN_repeat-like_dom_sf"/>
</dbReference>
<organism evidence="5">
    <name type="scientific">Oryza meridionalis</name>
    <dbReference type="NCBI Taxonomy" id="40149"/>
    <lineage>
        <taxon>Eukaryota</taxon>
        <taxon>Viridiplantae</taxon>
        <taxon>Streptophyta</taxon>
        <taxon>Embryophyta</taxon>
        <taxon>Tracheophyta</taxon>
        <taxon>Spermatophyta</taxon>
        <taxon>Magnoliopsida</taxon>
        <taxon>Liliopsida</taxon>
        <taxon>Poales</taxon>
        <taxon>Poaceae</taxon>
        <taxon>BOP clade</taxon>
        <taxon>Oryzoideae</taxon>
        <taxon>Oryzeae</taxon>
        <taxon>Oryzinae</taxon>
        <taxon>Oryza</taxon>
    </lineage>
</organism>
<evidence type="ECO:0000256" key="2">
    <source>
        <dbReference type="ARBA" id="ARBA00022737"/>
    </source>
</evidence>
<evidence type="ECO:0000256" key="1">
    <source>
        <dbReference type="ARBA" id="ARBA00022574"/>
    </source>
</evidence>
<dbReference type="InterPro" id="IPR016024">
    <property type="entry name" value="ARM-type_fold"/>
</dbReference>
<feature type="repeat" description="WD" evidence="3">
    <location>
        <begin position="562"/>
        <end position="587"/>
    </location>
</feature>
<dbReference type="InterPro" id="IPR019775">
    <property type="entry name" value="WD40_repeat_CS"/>
</dbReference>
<dbReference type="SUPFAM" id="SSF50978">
    <property type="entry name" value="WD40 repeat-like"/>
    <property type="match status" value="1"/>
</dbReference>
<dbReference type="Pfam" id="PF00400">
    <property type="entry name" value="WD40"/>
    <property type="match status" value="1"/>
</dbReference>